<feature type="non-terminal residue" evidence="1">
    <location>
        <position position="159"/>
    </location>
</feature>
<protein>
    <submittedName>
        <fullName evidence="1">Uncharacterized protein</fullName>
    </submittedName>
</protein>
<keyword evidence="2" id="KW-1185">Reference proteome</keyword>
<accession>A0AAD4TJT6</accession>
<name>A0AAD4TJT6_9MAGN</name>
<evidence type="ECO:0000313" key="2">
    <source>
        <dbReference type="Proteomes" id="UP001202328"/>
    </source>
</evidence>
<proteinExistence type="predicted"/>
<sequence>NGGVIGTVRMLFDRGREFELIGRYCYSVRISFDFYRDTFVSKLNSELGYHLALLLEYSNPFEFVNNGDKRVANKLFEETLHQDNVLCIIARLHVTKKYESGNADELTLQIHPNSRCSFKGNVGFLKLLLRYCLLTILGCVRRILSSARCLRCSVYVTGR</sequence>
<dbReference type="AlphaFoldDB" id="A0AAD4TJT6"/>
<evidence type="ECO:0000313" key="1">
    <source>
        <dbReference type="EMBL" id="KAI3960078.1"/>
    </source>
</evidence>
<reference evidence="1" key="1">
    <citation type="submission" date="2022-04" db="EMBL/GenBank/DDBJ databases">
        <title>A functionally conserved STORR gene fusion in Papaver species that diverged 16.8 million years ago.</title>
        <authorList>
            <person name="Catania T."/>
        </authorList>
    </citation>
    <scope>NUCLEOTIDE SEQUENCE</scope>
    <source>
        <strain evidence="1">S-188037</strain>
    </source>
</reference>
<dbReference type="EMBL" id="JAJJMB010000948">
    <property type="protein sequence ID" value="KAI3960078.1"/>
    <property type="molecule type" value="Genomic_DNA"/>
</dbReference>
<comment type="caution">
    <text evidence="1">The sequence shown here is derived from an EMBL/GenBank/DDBJ whole genome shotgun (WGS) entry which is preliminary data.</text>
</comment>
<gene>
    <name evidence="1" type="ORF">MKW98_016802</name>
</gene>
<dbReference type="Proteomes" id="UP001202328">
    <property type="component" value="Unassembled WGS sequence"/>
</dbReference>
<organism evidence="1 2">
    <name type="scientific">Papaver atlanticum</name>
    <dbReference type="NCBI Taxonomy" id="357466"/>
    <lineage>
        <taxon>Eukaryota</taxon>
        <taxon>Viridiplantae</taxon>
        <taxon>Streptophyta</taxon>
        <taxon>Embryophyta</taxon>
        <taxon>Tracheophyta</taxon>
        <taxon>Spermatophyta</taxon>
        <taxon>Magnoliopsida</taxon>
        <taxon>Ranunculales</taxon>
        <taxon>Papaveraceae</taxon>
        <taxon>Papaveroideae</taxon>
        <taxon>Papaver</taxon>
    </lineage>
</organism>
<feature type="non-terminal residue" evidence="1">
    <location>
        <position position="1"/>
    </location>
</feature>